<dbReference type="InterPro" id="IPR023393">
    <property type="entry name" value="START-like_dom_sf"/>
</dbReference>
<name>A0A7Y9JBW6_9ACTN</name>
<dbReference type="AlphaFoldDB" id="A0A7Y9JBW6"/>
<gene>
    <name evidence="1" type="ORF">BJZ21_003335</name>
</gene>
<protein>
    <submittedName>
        <fullName evidence="1">Uncharacterized protein</fullName>
    </submittedName>
</protein>
<evidence type="ECO:0000313" key="1">
    <source>
        <dbReference type="EMBL" id="NYD43252.1"/>
    </source>
</evidence>
<reference evidence="1 2" key="1">
    <citation type="submission" date="2020-07" db="EMBL/GenBank/DDBJ databases">
        <title>Sequencing the genomes of 1000 actinobacteria strains.</title>
        <authorList>
            <person name="Klenk H.-P."/>
        </authorList>
    </citation>
    <scope>NUCLEOTIDE SEQUENCE [LARGE SCALE GENOMIC DNA]</scope>
    <source>
        <strain evidence="1 2">DSM 21350</strain>
    </source>
</reference>
<dbReference type="RefSeq" id="WP_179664792.1">
    <property type="nucleotide sequence ID" value="NZ_JACCBG010000001.1"/>
</dbReference>
<dbReference type="Gene3D" id="3.30.530.20">
    <property type="match status" value="1"/>
</dbReference>
<dbReference type="SUPFAM" id="SSF55961">
    <property type="entry name" value="Bet v1-like"/>
    <property type="match status" value="1"/>
</dbReference>
<organism evidence="1 2">
    <name type="scientific">Nocardioides panaciterrulae</name>
    <dbReference type="NCBI Taxonomy" id="661492"/>
    <lineage>
        <taxon>Bacteria</taxon>
        <taxon>Bacillati</taxon>
        <taxon>Actinomycetota</taxon>
        <taxon>Actinomycetes</taxon>
        <taxon>Propionibacteriales</taxon>
        <taxon>Nocardioidaceae</taxon>
        <taxon>Nocardioides</taxon>
    </lineage>
</organism>
<sequence length="60" mass="6907">MDRAPGTFTTEPDPTGTTLSLRFDYSTKVPFMDRVVDRVLWHADRDLDTMLTTMKRAIES</sequence>
<proteinExistence type="predicted"/>
<accession>A0A7Y9JBW6</accession>
<comment type="caution">
    <text evidence="1">The sequence shown here is derived from an EMBL/GenBank/DDBJ whole genome shotgun (WGS) entry which is preliminary data.</text>
</comment>
<dbReference type="EMBL" id="JACCBG010000001">
    <property type="protein sequence ID" value="NYD43252.1"/>
    <property type="molecule type" value="Genomic_DNA"/>
</dbReference>
<evidence type="ECO:0000313" key="2">
    <source>
        <dbReference type="Proteomes" id="UP000535511"/>
    </source>
</evidence>
<dbReference type="Proteomes" id="UP000535511">
    <property type="component" value="Unassembled WGS sequence"/>
</dbReference>
<keyword evidence="2" id="KW-1185">Reference proteome</keyword>